<dbReference type="EMBL" id="JANIBM010000003">
    <property type="protein sequence ID" value="MCQ8180235.1"/>
    <property type="molecule type" value="Genomic_DNA"/>
</dbReference>
<dbReference type="Pfam" id="PF16363">
    <property type="entry name" value="GDP_Man_Dehyd"/>
    <property type="match status" value="1"/>
</dbReference>
<protein>
    <submittedName>
        <fullName evidence="2">CDP-glucose 4,6-dehydratase</fullName>
        <ecNumber evidence="2">4.2.1.45</ecNumber>
    </submittedName>
</protein>
<dbReference type="InterPro" id="IPR013445">
    <property type="entry name" value="CDP_4_6_deHydtase"/>
</dbReference>
<keyword evidence="2" id="KW-0456">Lyase</keyword>
<organism evidence="2 3">
    <name type="scientific">Methylomonas aurea</name>
    <dbReference type="NCBI Taxonomy" id="2952224"/>
    <lineage>
        <taxon>Bacteria</taxon>
        <taxon>Pseudomonadati</taxon>
        <taxon>Pseudomonadota</taxon>
        <taxon>Gammaproteobacteria</taxon>
        <taxon>Methylococcales</taxon>
        <taxon>Methylococcaceae</taxon>
        <taxon>Methylomonas</taxon>
    </lineage>
</organism>
<proteinExistence type="predicted"/>
<dbReference type="Gene3D" id="3.40.50.720">
    <property type="entry name" value="NAD(P)-binding Rossmann-like Domain"/>
    <property type="match status" value="1"/>
</dbReference>
<dbReference type="InterPro" id="IPR016040">
    <property type="entry name" value="NAD(P)-bd_dom"/>
</dbReference>
<dbReference type="EC" id="4.2.1.45" evidence="2"/>
<dbReference type="NCBIfam" id="TIGR02622">
    <property type="entry name" value="CDP_4_6_dhtase"/>
    <property type="match status" value="1"/>
</dbReference>
<evidence type="ECO:0000313" key="3">
    <source>
        <dbReference type="Proteomes" id="UP001524569"/>
    </source>
</evidence>
<dbReference type="Proteomes" id="UP001524569">
    <property type="component" value="Unassembled WGS sequence"/>
</dbReference>
<evidence type="ECO:0000259" key="1">
    <source>
        <dbReference type="Pfam" id="PF16363"/>
    </source>
</evidence>
<name>A0ABT1UDK0_9GAMM</name>
<gene>
    <name evidence="2" type="primary">rfbG</name>
    <name evidence="2" type="ORF">NP603_03855</name>
</gene>
<sequence length="358" mass="39898">MNPEFWQGKRVFVTGHTGFKGSWLTMLLHSLGATVYGYALPPATAPALFVEAGVESLLAAHVLADIRDLPALAAALDQARPDIVLHLAAQPLVRYSYREPVETFQVNVLGTVNVLEAVRRQSTVRAVVNVTTDKCYENREWLWPYRENEAMGGRDPYSASKGCAELVTAAYRASFLAQAGVHLASARAGNVIGGGDWAEDRLLPDALRALDRGEELVIRAPNATRPWQHVLEPLSGYLVLAEHLFEHGESFAEGWNFGPHEQDAKPVAWLLGELAKCFPTLNWRSEPSDLHEAHFLSLDSSKARQRLAWQPRWRLQIAIEKTAAWHQAWRNGEDMAEFSVRQIRDYRRAPHGDGLGAI</sequence>
<feature type="domain" description="NAD(P)-binding" evidence="1">
    <location>
        <begin position="12"/>
        <end position="321"/>
    </location>
</feature>
<dbReference type="GO" id="GO:0047733">
    <property type="term" value="F:CDP-glucose 4,6-dehydratase activity"/>
    <property type="evidence" value="ECO:0007669"/>
    <property type="project" value="UniProtKB-EC"/>
</dbReference>
<dbReference type="SUPFAM" id="SSF51735">
    <property type="entry name" value="NAD(P)-binding Rossmann-fold domains"/>
    <property type="match status" value="1"/>
</dbReference>
<evidence type="ECO:0000313" key="2">
    <source>
        <dbReference type="EMBL" id="MCQ8180235.1"/>
    </source>
</evidence>
<reference evidence="2 3" key="1">
    <citation type="submission" date="2022-07" db="EMBL/GenBank/DDBJ databases">
        <title>Methylomonas rivi sp. nov., Methylomonas rosea sp. nov., Methylomonas aureus sp. nov. and Methylomonas subterranea sp. nov., four novel methanotrophs isolated from a freshwater creek and the deep terrestrial subsurface.</title>
        <authorList>
            <person name="Abin C."/>
            <person name="Sankaranarayanan K."/>
            <person name="Garner C."/>
            <person name="Sindelar R."/>
            <person name="Kotary K."/>
            <person name="Garner R."/>
            <person name="Barclay S."/>
            <person name="Lawson P."/>
            <person name="Krumholz L."/>
        </authorList>
    </citation>
    <scope>NUCLEOTIDE SEQUENCE [LARGE SCALE GENOMIC DNA]</scope>
    <source>
        <strain evidence="2 3">SURF-1</strain>
    </source>
</reference>
<dbReference type="Gene3D" id="3.90.25.10">
    <property type="entry name" value="UDP-galactose 4-epimerase, domain 1"/>
    <property type="match status" value="1"/>
</dbReference>
<dbReference type="RefSeq" id="WP_256609611.1">
    <property type="nucleotide sequence ID" value="NZ_JANIBM010000003.1"/>
</dbReference>
<accession>A0ABT1UDK0</accession>
<keyword evidence="3" id="KW-1185">Reference proteome</keyword>
<comment type="caution">
    <text evidence="2">The sequence shown here is derived from an EMBL/GenBank/DDBJ whole genome shotgun (WGS) entry which is preliminary data.</text>
</comment>
<dbReference type="CDD" id="cd05252">
    <property type="entry name" value="CDP_GD_SDR_e"/>
    <property type="match status" value="1"/>
</dbReference>
<dbReference type="PANTHER" id="PTHR43000">
    <property type="entry name" value="DTDP-D-GLUCOSE 4,6-DEHYDRATASE-RELATED"/>
    <property type="match status" value="1"/>
</dbReference>
<dbReference type="InterPro" id="IPR036291">
    <property type="entry name" value="NAD(P)-bd_dom_sf"/>
</dbReference>